<reference evidence="5 7" key="1">
    <citation type="submission" date="2017-01" db="EMBL/GenBank/DDBJ databases">
        <authorList>
            <person name="Varghese N."/>
            <person name="Submissions S."/>
        </authorList>
    </citation>
    <scope>NUCLEOTIDE SEQUENCE [LARGE SCALE GENOMIC DNA]</scope>
    <source>
        <strain evidence="5 7">DSM 18447</strain>
    </source>
</reference>
<dbReference type="Proteomes" id="UP001215549">
    <property type="component" value="Chromosome"/>
</dbReference>
<evidence type="ECO:0000313" key="7">
    <source>
        <dbReference type="Proteomes" id="UP000186216"/>
    </source>
</evidence>
<dbReference type="PROSITE" id="PS50949">
    <property type="entry name" value="HTH_GNTR"/>
    <property type="match status" value="1"/>
</dbReference>
<dbReference type="InterPro" id="IPR011711">
    <property type="entry name" value="GntR_C"/>
</dbReference>
<dbReference type="Pfam" id="PF00392">
    <property type="entry name" value="GntR"/>
    <property type="match status" value="1"/>
</dbReference>
<dbReference type="SMART" id="SM00895">
    <property type="entry name" value="FCD"/>
    <property type="match status" value="1"/>
</dbReference>
<dbReference type="PANTHER" id="PTHR43537">
    <property type="entry name" value="TRANSCRIPTIONAL REGULATOR, GNTR FAMILY"/>
    <property type="match status" value="1"/>
</dbReference>
<keyword evidence="8" id="KW-1185">Reference proteome</keyword>
<keyword evidence="1" id="KW-0805">Transcription regulation</keyword>
<evidence type="ECO:0000313" key="6">
    <source>
        <dbReference type="EMBL" id="WCR03258.1"/>
    </source>
</evidence>
<dbReference type="GO" id="GO:0003677">
    <property type="term" value="F:DNA binding"/>
    <property type="evidence" value="ECO:0007669"/>
    <property type="project" value="UniProtKB-KW"/>
</dbReference>
<dbReference type="EMBL" id="FTOU01000001">
    <property type="protein sequence ID" value="SIS50350.1"/>
    <property type="molecule type" value="Genomic_DNA"/>
</dbReference>
<dbReference type="PRINTS" id="PR00035">
    <property type="entry name" value="HTHGNTR"/>
</dbReference>
<dbReference type="EMBL" id="CP067140">
    <property type="protein sequence ID" value="WCR03258.1"/>
    <property type="molecule type" value="Genomic_DNA"/>
</dbReference>
<dbReference type="Proteomes" id="UP000186216">
    <property type="component" value="Unassembled WGS sequence"/>
</dbReference>
<evidence type="ECO:0000256" key="2">
    <source>
        <dbReference type="ARBA" id="ARBA00023125"/>
    </source>
</evidence>
<organism evidence="5 7">
    <name type="scientific">Paracoccus saliphilus</name>
    <dbReference type="NCBI Taxonomy" id="405559"/>
    <lineage>
        <taxon>Bacteria</taxon>
        <taxon>Pseudomonadati</taxon>
        <taxon>Pseudomonadota</taxon>
        <taxon>Alphaproteobacteria</taxon>
        <taxon>Rhodobacterales</taxon>
        <taxon>Paracoccaceae</taxon>
        <taxon>Paracoccus</taxon>
    </lineage>
</organism>
<dbReference type="SUPFAM" id="SSF46785">
    <property type="entry name" value="Winged helix' DNA-binding domain"/>
    <property type="match status" value="1"/>
</dbReference>
<sequence length="235" mass="26234">MDQQDGLSDVIAALSPHLSRAAESGGRLPPERRLAEMLNIPRRRLRLALDELQTRGVVFRRHGQGTFISPPPRPDTGRYRFLAGRLTLDQLMDVRCQIEPRLAELAATRVTLADIRQLDNLLRNTRIAATPGEYDLADEVFHYRIAELAGNALFLEIYDLIRQLRSEAGWRERREETNVPGMIRVLGEQHQQIFDAIAAGNPTAAGEAVHAHLAFVASAIDVDSDRAKRSGSEAE</sequence>
<dbReference type="GO" id="GO:0003700">
    <property type="term" value="F:DNA-binding transcription factor activity"/>
    <property type="evidence" value="ECO:0007669"/>
    <property type="project" value="InterPro"/>
</dbReference>
<proteinExistence type="predicted"/>
<dbReference type="PANTHER" id="PTHR43537:SF5">
    <property type="entry name" value="UXU OPERON TRANSCRIPTIONAL REGULATOR"/>
    <property type="match status" value="1"/>
</dbReference>
<keyword evidence="3" id="KW-0804">Transcription</keyword>
<evidence type="ECO:0000256" key="1">
    <source>
        <dbReference type="ARBA" id="ARBA00023015"/>
    </source>
</evidence>
<protein>
    <submittedName>
        <fullName evidence="6">FadR family transcriptional regulator</fullName>
    </submittedName>
    <submittedName>
        <fullName evidence="5">Transcriptional regulator, GntR family</fullName>
    </submittedName>
</protein>
<evidence type="ECO:0000313" key="8">
    <source>
        <dbReference type="Proteomes" id="UP001215549"/>
    </source>
</evidence>
<dbReference type="Gene3D" id="1.10.10.10">
    <property type="entry name" value="Winged helix-like DNA-binding domain superfamily/Winged helix DNA-binding domain"/>
    <property type="match status" value="1"/>
</dbReference>
<evidence type="ECO:0000256" key="3">
    <source>
        <dbReference type="ARBA" id="ARBA00023163"/>
    </source>
</evidence>
<dbReference type="RefSeq" id="WP_076522263.1">
    <property type="nucleotide sequence ID" value="NZ_CP067140.1"/>
</dbReference>
<dbReference type="SUPFAM" id="SSF48008">
    <property type="entry name" value="GntR ligand-binding domain-like"/>
    <property type="match status" value="1"/>
</dbReference>
<dbReference type="InterPro" id="IPR000524">
    <property type="entry name" value="Tscrpt_reg_HTH_GntR"/>
</dbReference>
<evidence type="ECO:0000313" key="5">
    <source>
        <dbReference type="EMBL" id="SIS50350.1"/>
    </source>
</evidence>
<keyword evidence="2" id="KW-0238">DNA-binding</keyword>
<dbReference type="InterPro" id="IPR036390">
    <property type="entry name" value="WH_DNA-bd_sf"/>
</dbReference>
<dbReference type="InterPro" id="IPR008920">
    <property type="entry name" value="TF_FadR/GntR_C"/>
</dbReference>
<name>A0AA45W0N9_9RHOB</name>
<dbReference type="Gene3D" id="1.20.120.530">
    <property type="entry name" value="GntR ligand-binding domain-like"/>
    <property type="match status" value="1"/>
</dbReference>
<gene>
    <name evidence="6" type="ORF">JHX88_00240</name>
    <name evidence="5" type="ORF">SAMN05421772_101115</name>
</gene>
<evidence type="ECO:0000259" key="4">
    <source>
        <dbReference type="PROSITE" id="PS50949"/>
    </source>
</evidence>
<accession>A0AA45W0N9</accession>
<dbReference type="Pfam" id="PF07729">
    <property type="entry name" value="FCD"/>
    <property type="match status" value="1"/>
</dbReference>
<dbReference type="AlphaFoldDB" id="A0AA45W0N9"/>
<dbReference type="InterPro" id="IPR036388">
    <property type="entry name" value="WH-like_DNA-bd_sf"/>
</dbReference>
<dbReference type="SMART" id="SM00345">
    <property type="entry name" value="HTH_GNTR"/>
    <property type="match status" value="1"/>
</dbReference>
<reference evidence="6 8" key="2">
    <citation type="submission" date="2021-01" db="EMBL/GenBank/DDBJ databases">
        <title>Biogeographic distribution of Paracoccus.</title>
        <authorList>
            <person name="Hollensteiner J."/>
            <person name="Leineberger J."/>
            <person name="Brinkhoff T."/>
            <person name="Daniel R."/>
        </authorList>
    </citation>
    <scope>NUCLEOTIDE SEQUENCE [LARGE SCALE GENOMIC DNA]</scope>
    <source>
        <strain evidence="6 8">DSM 18447</strain>
    </source>
</reference>
<feature type="domain" description="HTH gntR-type" evidence="4">
    <location>
        <begin position="4"/>
        <end position="71"/>
    </location>
</feature>